<feature type="chain" id="PRO_5015397367" evidence="1">
    <location>
        <begin position="22"/>
        <end position="173"/>
    </location>
</feature>
<dbReference type="KEGG" id="geh:HYN69_12650"/>
<feature type="signal peptide" evidence="1">
    <location>
        <begin position="1"/>
        <end position="21"/>
    </location>
</feature>
<evidence type="ECO:0000313" key="3">
    <source>
        <dbReference type="Proteomes" id="UP000244496"/>
    </source>
</evidence>
<sequence length="173" mass="18348">MRLPAILTAAALAVLPFAAVAQEHPEKIHVHDAYARLSLQSGAVFFMIHNNTEADITITGAHTDLAKKAELHTHSEGADGVMVMGKIEGGVPLASGEMHEFARGGDHVMLMGLTRKLADGDRFDLVLDFADGSTLDVPVIVDSKRLPGEGMDGMEGMDHGTMHQKMHGAGASD</sequence>
<name>A0A2S0UN69_9RHOB</name>
<dbReference type="InterPro" id="IPR036182">
    <property type="entry name" value="PCuAC_sf"/>
</dbReference>
<dbReference type="PANTHER" id="PTHR36302">
    <property type="entry name" value="BLR7088 PROTEIN"/>
    <property type="match status" value="1"/>
</dbReference>
<keyword evidence="1" id="KW-0732">Signal</keyword>
<reference evidence="2 3" key="1">
    <citation type="submission" date="2018-04" db="EMBL/GenBank/DDBJ databases">
        <title>Genome sequencing of Gemmobacter.</title>
        <authorList>
            <person name="Yi H."/>
            <person name="Baek M.-G."/>
        </authorList>
    </citation>
    <scope>NUCLEOTIDE SEQUENCE [LARGE SCALE GENOMIC DNA]</scope>
    <source>
        <strain evidence="2 3">HYN0069</strain>
    </source>
</reference>
<dbReference type="Gene3D" id="2.60.40.1890">
    <property type="entry name" value="PCu(A)C copper chaperone"/>
    <property type="match status" value="1"/>
</dbReference>
<dbReference type="OrthoDB" id="9796962at2"/>
<dbReference type="InterPro" id="IPR007410">
    <property type="entry name" value="LpqE-like"/>
</dbReference>
<evidence type="ECO:0000256" key="1">
    <source>
        <dbReference type="SAM" id="SignalP"/>
    </source>
</evidence>
<gene>
    <name evidence="2" type="ORF">HYN69_12650</name>
</gene>
<dbReference type="InterPro" id="IPR058248">
    <property type="entry name" value="Lxx211020-like"/>
</dbReference>
<dbReference type="Pfam" id="PF04314">
    <property type="entry name" value="PCuAC"/>
    <property type="match status" value="1"/>
</dbReference>
<dbReference type="RefSeq" id="WP_108436059.1">
    <property type="nucleotide sequence ID" value="NZ_CP028918.1"/>
</dbReference>
<evidence type="ECO:0000313" key="2">
    <source>
        <dbReference type="EMBL" id="AWB49242.1"/>
    </source>
</evidence>
<accession>A0A2S0UN69</accession>
<dbReference type="Proteomes" id="UP000244496">
    <property type="component" value="Chromosome"/>
</dbReference>
<organism evidence="2 3">
    <name type="scientific">Paragemmobacter aquarius</name>
    <dbReference type="NCBI Taxonomy" id="2169400"/>
    <lineage>
        <taxon>Bacteria</taxon>
        <taxon>Pseudomonadati</taxon>
        <taxon>Pseudomonadota</taxon>
        <taxon>Alphaproteobacteria</taxon>
        <taxon>Rhodobacterales</taxon>
        <taxon>Paracoccaceae</taxon>
        <taxon>Paragemmobacter</taxon>
    </lineage>
</organism>
<proteinExistence type="predicted"/>
<dbReference type="EMBL" id="CP028918">
    <property type="protein sequence ID" value="AWB49242.1"/>
    <property type="molecule type" value="Genomic_DNA"/>
</dbReference>
<dbReference type="PANTHER" id="PTHR36302:SF1">
    <property type="entry name" value="COPPER CHAPERONE PCU(A)C"/>
    <property type="match status" value="1"/>
</dbReference>
<keyword evidence="3" id="KW-1185">Reference proteome</keyword>
<protein>
    <submittedName>
        <fullName evidence="2">Copper-binding protein</fullName>
    </submittedName>
</protein>
<dbReference type="SUPFAM" id="SSF110087">
    <property type="entry name" value="DR1885-like metal-binding protein"/>
    <property type="match status" value="1"/>
</dbReference>
<dbReference type="AlphaFoldDB" id="A0A2S0UN69"/>